<evidence type="ECO:0000259" key="3">
    <source>
        <dbReference type="PROSITE" id="PS50240"/>
    </source>
</evidence>
<feature type="chain" id="PRO_5017086096" description="Peptidase S1 domain-containing protein" evidence="2">
    <location>
        <begin position="34"/>
        <end position="265"/>
    </location>
</feature>
<dbReference type="RefSeq" id="WP_117486281.1">
    <property type="nucleotide sequence ID" value="NZ_QVIG01000001.1"/>
</dbReference>
<comment type="caution">
    <text evidence="4">The sequence shown here is derived from an EMBL/GenBank/DDBJ whole genome shotgun (WGS) entry which is preliminary data.</text>
</comment>
<gene>
    <name evidence="4" type="ORF">DR950_06570</name>
</gene>
<protein>
    <recommendedName>
        <fullName evidence="3">Peptidase S1 domain-containing protein</fullName>
    </recommendedName>
</protein>
<accession>A0A372ZNS2</accession>
<dbReference type="Proteomes" id="UP000263377">
    <property type="component" value="Unassembled WGS sequence"/>
</dbReference>
<name>A0A372ZNS2_9ACTN</name>
<organism evidence="4 5">
    <name type="scientific">Kitasatospora xanthocidica</name>
    <dbReference type="NCBI Taxonomy" id="83382"/>
    <lineage>
        <taxon>Bacteria</taxon>
        <taxon>Bacillati</taxon>
        <taxon>Actinomycetota</taxon>
        <taxon>Actinomycetes</taxon>
        <taxon>Kitasatosporales</taxon>
        <taxon>Streptomycetaceae</taxon>
        <taxon>Kitasatospora</taxon>
    </lineage>
</organism>
<keyword evidence="5" id="KW-1185">Reference proteome</keyword>
<dbReference type="AlphaFoldDB" id="A0A372ZNS2"/>
<feature type="signal peptide" evidence="2">
    <location>
        <begin position="1"/>
        <end position="33"/>
    </location>
</feature>
<dbReference type="Pfam" id="PF00089">
    <property type="entry name" value="Trypsin"/>
    <property type="match status" value="1"/>
</dbReference>
<dbReference type="PANTHER" id="PTHR24276:SF98">
    <property type="entry name" value="FI18310P1-RELATED"/>
    <property type="match status" value="1"/>
</dbReference>
<dbReference type="InterPro" id="IPR050430">
    <property type="entry name" value="Peptidase_S1"/>
</dbReference>
<dbReference type="EMBL" id="QVIG01000001">
    <property type="protein sequence ID" value="RGD57506.1"/>
    <property type="molecule type" value="Genomic_DNA"/>
</dbReference>
<evidence type="ECO:0000256" key="1">
    <source>
        <dbReference type="ARBA" id="ARBA00023157"/>
    </source>
</evidence>
<reference evidence="4 5" key="1">
    <citation type="submission" date="2018-08" db="EMBL/GenBank/DDBJ databases">
        <title>Diversity &amp; Physiological Properties of Lignin-Decomposing Actinobacteria from Soil.</title>
        <authorList>
            <person name="Roh S.G."/>
            <person name="Kim S.B."/>
        </authorList>
    </citation>
    <scope>NUCLEOTIDE SEQUENCE [LARGE SCALE GENOMIC DNA]</scope>
    <source>
        <strain evidence="4 5">MMS17-GH009</strain>
    </source>
</reference>
<dbReference type="SMART" id="SM00020">
    <property type="entry name" value="Tryp_SPc"/>
    <property type="match status" value="1"/>
</dbReference>
<dbReference type="InterPro" id="IPR043504">
    <property type="entry name" value="Peptidase_S1_PA_chymotrypsin"/>
</dbReference>
<dbReference type="Gene3D" id="2.40.10.10">
    <property type="entry name" value="Trypsin-like serine proteases"/>
    <property type="match status" value="1"/>
</dbReference>
<dbReference type="PROSITE" id="PS50240">
    <property type="entry name" value="TRYPSIN_DOM"/>
    <property type="match status" value="1"/>
</dbReference>
<evidence type="ECO:0000313" key="4">
    <source>
        <dbReference type="EMBL" id="RGD57506.1"/>
    </source>
</evidence>
<dbReference type="GO" id="GO:0004252">
    <property type="term" value="F:serine-type endopeptidase activity"/>
    <property type="evidence" value="ECO:0007669"/>
    <property type="project" value="InterPro"/>
</dbReference>
<dbReference type="InterPro" id="IPR006311">
    <property type="entry name" value="TAT_signal"/>
</dbReference>
<dbReference type="PROSITE" id="PS51318">
    <property type="entry name" value="TAT"/>
    <property type="match status" value="1"/>
</dbReference>
<feature type="domain" description="Peptidase S1" evidence="3">
    <location>
        <begin position="34"/>
        <end position="265"/>
    </location>
</feature>
<dbReference type="InterPro" id="IPR009003">
    <property type="entry name" value="Peptidase_S1_PA"/>
</dbReference>
<dbReference type="GO" id="GO:0006508">
    <property type="term" value="P:proteolysis"/>
    <property type="evidence" value="ECO:0007669"/>
    <property type="project" value="InterPro"/>
</dbReference>
<keyword evidence="1" id="KW-1015">Disulfide bond</keyword>
<keyword evidence="2" id="KW-0732">Signal</keyword>
<evidence type="ECO:0000256" key="2">
    <source>
        <dbReference type="SAM" id="SignalP"/>
    </source>
</evidence>
<evidence type="ECO:0000313" key="5">
    <source>
        <dbReference type="Proteomes" id="UP000263377"/>
    </source>
</evidence>
<dbReference type="InterPro" id="IPR001254">
    <property type="entry name" value="Trypsin_dom"/>
</dbReference>
<proteinExistence type="predicted"/>
<dbReference type="SUPFAM" id="SSF50494">
    <property type="entry name" value="Trypsin-like serine proteases"/>
    <property type="match status" value="1"/>
</dbReference>
<dbReference type="PANTHER" id="PTHR24276">
    <property type="entry name" value="POLYSERASE-RELATED"/>
    <property type="match status" value="1"/>
</dbReference>
<sequence length="265" mass="27390">MRFRFSTRRPALTAASVAMAGLLLGAQAGPATAISGGTPAAPGQDLEDVAFLHPDGSLACEGAIISANTILTSAECVDGEHGLELTFRYGSHDDHAGGRIGLIAETVVYPGYDSTTHAGDLAVVHPVTPLILDANAQPIPLSSADSPPAAGSTVTVSGWGEPAGNADTMLQEAQANVISASACQSEVGPGYTIPPYTLCTQSTATTVSYSPRYLTYPQDSGDPMVQDGKLVGISTRSVRTPLQFVPLGQALYSSTPYVLWIRNNS</sequence>